<evidence type="ECO:0000313" key="5">
    <source>
        <dbReference type="Proteomes" id="UP000708208"/>
    </source>
</evidence>
<keyword evidence="3" id="KW-0808">Transferase</keyword>
<evidence type="ECO:0000313" key="4">
    <source>
        <dbReference type="EMBL" id="CAG7721848.1"/>
    </source>
</evidence>
<dbReference type="PANTHER" id="PTHR48043">
    <property type="entry name" value="EG:EG0003.4 PROTEIN-RELATED"/>
    <property type="match status" value="1"/>
</dbReference>
<sequence length="44" mass="4924">AQFDDLPPNVKVSKWLPQQDILGHPNIKMFITHGGAMSTQEGIY</sequence>
<evidence type="ECO:0000256" key="2">
    <source>
        <dbReference type="ARBA" id="ARBA00022676"/>
    </source>
</evidence>
<dbReference type="InterPro" id="IPR002213">
    <property type="entry name" value="UDP_glucos_trans"/>
</dbReference>
<dbReference type="AlphaFoldDB" id="A0A8J2NVG5"/>
<keyword evidence="5" id="KW-1185">Reference proteome</keyword>
<organism evidence="4 5">
    <name type="scientific">Allacma fusca</name>
    <dbReference type="NCBI Taxonomy" id="39272"/>
    <lineage>
        <taxon>Eukaryota</taxon>
        <taxon>Metazoa</taxon>
        <taxon>Ecdysozoa</taxon>
        <taxon>Arthropoda</taxon>
        <taxon>Hexapoda</taxon>
        <taxon>Collembola</taxon>
        <taxon>Symphypleona</taxon>
        <taxon>Sminthuridae</taxon>
        <taxon>Allacma</taxon>
    </lineage>
</organism>
<comment type="caution">
    <text evidence="4">The sequence shown here is derived from an EMBL/GenBank/DDBJ whole genome shotgun (WGS) entry which is preliminary data.</text>
</comment>
<feature type="non-terminal residue" evidence="4">
    <location>
        <position position="44"/>
    </location>
</feature>
<name>A0A8J2NVG5_9HEXA</name>
<dbReference type="InterPro" id="IPR050271">
    <property type="entry name" value="UDP-glycosyltransferase"/>
</dbReference>
<evidence type="ECO:0000256" key="1">
    <source>
        <dbReference type="ARBA" id="ARBA00009995"/>
    </source>
</evidence>
<reference evidence="4" key="1">
    <citation type="submission" date="2021-06" db="EMBL/GenBank/DDBJ databases">
        <authorList>
            <person name="Hodson N. C."/>
            <person name="Mongue J. A."/>
            <person name="Jaron S. K."/>
        </authorList>
    </citation>
    <scope>NUCLEOTIDE SEQUENCE</scope>
</reference>
<keyword evidence="2" id="KW-0328">Glycosyltransferase</keyword>
<comment type="similarity">
    <text evidence="1">Belongs to the UDP-glycosyltransferase family.</text>
</comment>
<feature type="non-terminal residue" evidence="4">
    <location>
        <position position="1"/>
    </location>
</feature>
<dbReference type="GO" id="GO:0008194">
    <property type="term" value="F:UDP-glycosyltransferase activity"/>
    <property type="evidence" value="ECO:0007669"/>
    <property type="project" value="InterPro"/>
</dbReference>
<dbReference type="PANTHER" id="PTHR48043:SF159">
    <property type="entry name" value="EG:EG0003.4 PROTEIN-RELATED"/>
    <property type="match status" value="1"/>
</dbReference>
<dbReference type="OrthoDB" id="5835829at2759"/>
<proteinExistence type="inferred from homology"/>
<gene>
    <name evidence="4" type="ORF">AFUS01_LOCUS11036</name>
</gene>
<accession>A0A8J2NVG5</accession>
<evidence type="ECO:0000256" key="3">
    <source>
        <dbReference type="ARBA" id="ARBA00022679"/>
    </source>
</evidence>
<dbReference type="EMBL" id="CAJVCH010083595">
    <property type="protein sequence ID" value="CAG7721848.1"/>
    <property type="molecule type" value="Genomic_DNA"/>
</dbReference>
<protein>
    <submittedName>
        <fullName evidence="4">Uncharacterized protein</fullName>
    </submittedName>
</protein>
<dbReference type="Pfam" id="PF00201">
    <property type="entry name" value="UDPGT"/>
    <property type="match status" value="1"/>
</dbReference>
<dbReference type="Proteomes" id="UP000708208">
    <property type="component" value="Unassembled WGS sequence"/>
</dbReference>